<keyword evidence="3" id="KW-0285">Flavoprotein</keyword>
<evidence type="ECO:0000313" key="7">
    <source>
        <dbReference type="EMBL" id="KAK8054404.1"/>
    </source>
</evidence>
<sequence length="157" mass="16797">MRQLITAAAIFAHTFATSHPGKNHQAELRGEYALIIARGGTAGLTVADRLTEAFPDLNVLVEYGDIEPTPGYFEPPGSPPQASNFSYTVPAPTLNNRSAEVRIDATVGGCSAINGQFFDRASRHDYDDWDRLAGDRPTEGGWLGRGSLGLGRAPALL</sequence>
<dbReference type="Gene3D" id="3.50.50.60">
    <property type="entry name" value="FAD/NAD(P)-binding domain"/>
    <property type="match status" value="1"/>
</dbReference>
<dbReference type="EMBL" id="JAQQWM010000008">
    <property type="protein sequence ID" value="KAK8054404.1"/>
    <property type="molecule type" value="Genomic_DNA"/>
</dbReference>
<comment type="caution">
    <text evidence="7">The sequence shown here is derived from an EMBL/GenBank/DDBJ whole genome shotgun (WGS) entry which is preliminary data.</text>
</comment>
<dbReference type="Pfam" id="PF00732">
    <property type="entry name" value="GMC_oxred_N"/>
    <property type="match status" value="1"/>
</dbReference>
<evidence type="ECO:0000259" key="6">
    <source>
        <dbReference type="Pfam" id="PF00732"/>
    </source>
</evidence>
<dbReference type="Gene3D" id="3.30.560.10">
    <property type="entry name" value="Glucose Oxidase, domain 3"/>
    <property type="match status" value="1"/>
</dbReference>
<dbReference type="InterPro" id="IPR012132">
    <property type="entry name" value="GMC_OxRdtase"/>
</dbReference>
<keyword evidence="4" id="KW-0274">FAD</keyword>
<keyword evidence="8" id="KW-1185">Reference proteome</keyword>
<evidence type="ECO:0000256" key="4">
    <source>
        <dbReference type="ARBA" id="ARBA00022827"/>
    </source>
</evidence>
<dbReference type="SUPFAM" id="SSF51905">
    <property type="entry name" value="FAD/NAD(P)-binding domain"/>
    <property type="match status" value="1"/>
</dbReference>
<comment type="similarity">
    <text evidence="2">Belongs to the GMC oxidoreductase family.</text>
</comment>
<organism evidence="7 8">
    <name type="scientific">Apiospora saccharicola</name>
    <dbReference type="NCBI Taxonomy" id="335842"/>
    <lineage>
        <taxon>Eukaryota</taxon>
        <taxon>Fungi</taxon>
        <taxon>Dikarya</taxon>
        <taxon>Ascomycota</taxon>
        <taxon>Pezizomycotina</taxon>
        <taxon>Sordariomycetes</taxon>
        <taxon>Xylariomycetidae</taxon>
        <taxon>Amphisphaeriales</taxon>
        <taxon>Apiosporaceae</taxon>
        <taxon>Apiospora</taxon>
    </lineage>
</organism>
<protein>
    <submittedName>
        <fullName evidence="7">GMC oxidoreductase</fullName>
    </submittedName>
</protein>
<evidence type="ECO:0000256" key="5">
    <source>
        <dbReference type="ARBA" id="ARBA00023002"/>
    </source>
</evidence>
<feature type="domain" description="Glucose-methanol-choline oxidoreductase N-terminal" evidence="6">
    <location>
        <begin position="34"/>
        <end position="134"/>
    </location>
</feature>
<evidence type="ECO:0000313" key="8">
    <source>
        <dbReference type="Proteomes" id="UP001446871"/>
    </source>
</evidence>
<evidence type="ECO:0000256" key="3">
    <source>
        <dbReference type="ARBA" id="ARBA00022630"/>
    </source>
</evidence>
<dbReference type="PANTHER" id="PTHR11552:SF201">
    <property type="entry name" value="GLUCOSE-METHANOL-CHOLINE OXIDOREDUCTASE N-TERMINAL DOMAIN-CONTAINING PROTEIN"/>
    <property type="match status" value="1"/>
</dbReference>
<dbReference type="InterPro" id="IPR000172">
    <property type="entry name" value="GMC_OxRdtase_N"/>
</dbReference>
<keyword evidence="5" id="KW-0560">Oxidoreductase</keyword>
<evidence type="ECO:0000256" key="1">
    <source>
        <dbReference type="ARBA" id="ARBA00001974"/>
    </source>
</evidence>
<dbReference type="PANTHER" id="PTHR11552">
    <property type="entry name" value="GLUCOSE-METHANOL-CHOLINE GMC OXIDOREDUCTASE"/>
    <property type="match status" value="1"/>
</dbReference>
<reference evidence="7 8" key="1">
    <citation type="submission" date="2023-01" db="EMBL/GenBank/DDBJ databases">
        <title>Analysis of 21 Apiospora genomes using comparative genomics revels a genus with tremendous synthesis potential of carbohydrate active enzymes and secondary metabolites.</title>
        <authorList>
            <person name="Sorensen T."/>
        </authorList>
    </citation>
    <scope>NUCLEOTIDE SEQUENCE [LARGE SCALE GENOMIC DNA]</scope>
    <source>
        <strain evidence="7 8">CBS 83171</strain>
    </source>
</reference>
<gene>
    <name evidence="7" type="ORF">PG996_013705</name>
</gene>
<comment type="cofactor">
    <cofactor evidence="1">
        <name>FAD</name>
        <dbReference type="ChEBI" id="CHEBI:57692"/>
    </cofactor>
</comment>
<accession>A0ABR1U698</accession>
<dbReference type="InterPro" id="IPR036188">
    <property type="entry name" value="FAD/NAD-bd_sf"/>
</dbReference>
<proteinExistence type="inferred from homology"/>
<evidence type="ECO:0000256" key="2">
    <source>
        <dbReference type="ARBA" id="ARBA00010790"/>
    </source>
</evidence>
<name>A0ABR1U698_9PEZI</name>
<dbReference type="Proteomes" id="UP001446871">
    <property type="component" value="Unassembled WGS sequence"/>
</dbReference>